<evidence type="ECO:0000256" key="5">
    <source>
        <dbReference type="ARBA" id="ARBA00023136"/>
    </source>
</evidence>
<dbReference type="PANTHER" id="PTHR13605">
    <property type="entry name" value="ER MEMBRANE PROTEIN COMPLEX SUBUNIT 7"/>
    <property type="match status" value="1"/>
</dbReference>
<keyword evidence="4 6" id="KW-1133">Transmembrane helix</keyword>
<keyword evidence="2 6" id="KW-0812">Transmembrane</keyword>
<evidence type="ECO:0000259" key="7">
    <source>
        <dbReference type="Pfam" id="PF09430"/>
    </source>
</evidence>
<dbReference type="EMBL" id="LDAU01000066">
    <property type="protein sequence ID" value="KRX08287.1"/>
    <property type="molecule type" value="Genomic_DNA"/>
</dbReference>
<sequence>MQMIMDISNCNNNEKYNKKNQLLTNLFKNSNNIPMGKYSLEVNNNEFIYEKVILNLYAKGNTSGIYSYKVNPLTMAKDEQIRSDGIIEIRPLQKIIYFDKEEQIITMGLLTSPYMIMGGVILGLYLCMKVMPDMDELQKQAQSAQQQ</sequence>
<evidence type="ECO:0000256" key="3">
    <source>
        <dbReference type="ARBA" id="ARBA00022729"/>
    </source>
</evidence>
<protein>
    <recommendedName>
        <fullName evidence="7">ER membrane protein complex subunit 7 beta-sandwich domain-containing protein</fullName>
    </recommendedName>
</protein>
<feature type="transmembrane region" description="Helical" evidence="6">
    <location>
        <begin position="104"/>
        <end position="126"/>
    </location>
</feature>
<comment type="caution">
    <text evidence="8">The sequence shown here is derived from an EMBL/GenBank/DDBJ whole genome shotgun (WGS) entry which is preliminary data.</text>
</comment>
<dbReference type="PANTHER" id="PTHR13605:SF4">
    <property type="entry name" value="ER MEMBRANE PROTEIN COMPLEX SUBUNIT 7"/>
    <property type="match status" value="1"/>
</dbReference>
<evidence type="ECO:0000256" key="1">
    <source>
        <dbReference type="ARBA" id="ARBA00004167"/>
    </source>
</evidence>
<evidence type="ECO:0000256" key="2">
    <source>
        <dbReference type="ARBA" id="ARBA00022692"/>
    </source>
</evidence>
<dbReference type="InParanoid" id="A0A0V0R190"/>
<keyword evidence="3" id="KW-0732">Signal</keyword>
<feature type="domain" description="ER membrane protein complex subunit 7 beta-sandwich" evidence="7">
    <location>
        <begin position="31"/>
        <end position="117"/>
    </location>
</feature>
<evidence type="ECO:0000256" key="4">
    <source>
        <dbReference type="ARBA" id="ARBA00022989"/>
    </source>
</evidence>
<dbReference type="InterPro" id="IPR039163">
    <property type="entry name" value="EMC7"/>
</dbReference>
<dbReference type="InterPro" id="IPR019008">
    <property type="entry name" value="Beta_sandwich_EMC7"/>
</dbReference>
<dbReference type="Pfam" id="PF09430">
    <property type="entry name" value="EMC7_beta-sandw"/>
    <property type="match status" value="1"/>
</dbReference>
<dbReference type="GO" id="GO:0072546">
    <property type="term" value="C:EMC complex"/>
    <property type="evidence" value="ECO:0007669"/>
    <property type="project" value="TreeGrafter"/>
</dbReference>
<accession>A0A0V0R190</accession>
<organism evidence="8 9">
    <name type="scientific">Pseudocohnilembus persalinus</name>
    <name type="common">Ciliate</name>
    <dbReference type="NCBI Taxonomy" id="266149"/>
    <lineage>
        <taxon>Eukaryota</taxon>
        <taxon>Sar</taxon>
        <taxon>Alveolata</taxon>
        <taxon>Ciliophora</taxon>
        <taxon>Intramacronucleata</taxon>
        <taxon>Oligohymenophorea</taxon>
        <taxon>Scuticociliatia</taxon>
        <taxon>Philasterida</taxon>
        <taxon>Pseudocohnilembidae</taxon>
        <taxon>Pseudocohnilembus</taxon>
    </lineage>
</organism>
<reference evidence="8 9" key="1">
    <citation type="journal article" date="2015" name="Sci. Rep.">
        <title>Genome of the facultative scuticociliatosis pathogen Pseudocohnilembus persalinus provides insight into its virulence through horizontal gene transfer.</title>
        <authorList>
            <person name="Xiong J."/>
            <person name="Wang G."/>
            <person name="Cheng J."/>
            <person name="Tian M."/>
            <person name="Pan X."/>
            <person name="Warren A."/>
            <person name="Jiang C."/>
            <person name="Yuan D."/>
            <person name="Miao W."/>
        </authorList>
    </citation>
    <scope>NUCLEOTIDE SEQUENCE [LARGE SCALE GENOMIC DNA]</scope>
    <source>
        <strain evidence="8">36N120E</strain>
    </source>
</reference>
<dbReference type="Proteomes" id="UP000054937">
    <property type="component" value="Unassembled WGS sequence"/>
</dbReference>
<evidence type="ECO:0000313" key="9">
    <source>
        <dbReference type="Proteomes" id="UP000054937"/>
    </source>
</evidence>
<comment type="subcellular location">
    <subcellularLocation>
        <location evidence="1">Membrane</location>
        <topology evidence="1">Single-pass membrane protein</topology>
    </subcellularLocation>
</comment>
<dbReference type="AlphaFoldDB" id="A0A0V0R190"/>
<proteinExistence type="predicted"/>
<keyword evidence="9" id="KW-1185">Reference proteome</keyword>
<evidence type="ECO:0000313" key="8">
    <source>
        <dbReference type="EMBL" id="KRX08287.1"/>
    </source>
</evidence>
<name>A0A0V0R190_PSEPJ</name>
<gene>
    <name evidence="8" type="ORF">PPERSA_01748</name>
</gene>
<evidence type="ECO:0000256" key="6">
    <source>
        <dbReference type="SAM" id="Phobius"/>
    </source>
</evidence>
<keyword evidence="5 6" id="KW-0472">Membrane</keyword>
<dbReference type="OMA" id="QYETHTQ"/>